<feature type="transmembrane region" description="Helical" evidence="5">
    <location>
        <begin position="158"/>
        <end position="177"/>
    </location>
</feature>
<gene>
    <name evidence="7" type="ORF">TVAG_237490</name>
</gene>
<dbReference type="SUPFAM" id="SSF57850">
    <property type="entry name" value="RING/U-box"/>
    <property type="match status" value="1"/>
</dbReference>
<dbReference type="Proteomes" id="UP000001542">
    <property type="component" value="Unassembled WGS sequence"/>
</dbReference>
<evidence type="ECO:0000256" key="1">
    <source>
        <dbReference type="ARBA" id="ARBA00022723"/>
    </source>
</evidence>
<dbReference type="InterPro" id="IPR013083">
    <property type="entry name" value="Znf_RING/FYVE/PHD"/>
</dbReference>
<dbReference type="SMART" id="SM00184">
    <property type="entry name" value="RING"/>
    <property type="match status" value="1"/>
</dbReference>
<evidence type="ECO:0000256" key="3">
    <source>
        <dbReference type="ARBA" id="ARBA00022833"/>
    </source>
</evidence>
<dbReference type="EMBL" id="DS113188">
    <property type="protein sequence ID" value="EAY21723.1"/>
    <property type="molecule type" value="Genomic_DNA"/>
</dbReference>
<dbReference type="OMA" id="LIFRCTI"/>
<dbReference type="PROSITE" id="PS50089">
    <property type="entry name" value="ZF_RING_2"/>
    <property type="match status" value="1"/>
</dbReference>
<evidence type="ECO:0000259" key="6">
    <source>
        <dbReference type="PROSITE" id="PS50089"/>
    </source>
</evidence>
<dbReference type="KEGG" id="tva:5467275"/>
<accession>A2DCU9</accession>
<feature type="domain" description="RING-type" evidence="6">
    <location>
        <begin position="285"/>
        <end position="325"/>
    </location>
</feature>
<reference evidence="7" key="2">
    <citation type="journal article" date="2007" name="Science">
        <title>Draft genome sequence of the sexually transmitted pathogen Trichomonas vaginalis.</title>
        <authorList>
            <person name="Carlton J.M."/>
            <person name="Hirt R.P."/>
            <person name="Silva J.C."/>
            <person name="Delcher A.L."/>
            <person name="Schatz M."/>
            <person name="Zhao Q."/>
            <person name="Wortman J.R."/>
            <person name="Bidwell S.L."/>
            <person name="Alsmark U.C.M."/>
            <person name="Besteiro S."/>
            <person name="Sicheritz-Ponten T."/>
            <person name="Noel C.J."/>
            <person name="Dacks J.B."/>
            <person name="Foster P.G."/>
            <person name="Simillion C."/>
            <person name="Van de Peer Y."/>
            <person name="Miranda-Saavedra D."/>
            <person name="Barton G.J."/>
            <person name="Westrop G.D."/>
            <person name="Mueller S."/>
            <person name="Dessi D."/>
            <person name="Fiori P.L."/>
            <person name="Ren Q."/>
            <person name="Paulsen I."/>
            <person name="Zhang H."/>
            <person name="Bastida-Corcuera F.D."/>
            <person name="Simoes-Barbosa A."/>
            <person name="Brown M.T."/>
            <person name="Hayes R.D."/>
            <person name="Mukherjee M."/>
            <person name="Okumura C.Y."/>
            <person name="Schneider R."/>
            <person name="Smith A.J."/>
            <person name="Vanacova S."/>
            <person name="Villalvazo M."/>
            <person name="Haas B.J."/>
            <person name="Pertea M."/>
            <person name="Feldblyum T.V."/>
            <person name="Utterback T.R."/>
            <person name="Shu C.L."/>
            <person name="Osoegawa K."/>
            <person name="de Jong P.J."/>
            <person name="Hrdy I."/>
            <person name="Horvathova L."/>
            <person name="Zubacova Z."/>
            <person name="Dolezal P."/>
            <person name="Malik S.B."/>
            <person name="Logsdon J.M. Jr."/>
            <person name="Henze K."/>
            <person name="Gupta A."/>
            <person name="Wang C.C."/>
            <person name="Dunne R.L."/>
            <person name="Upcroft J.A."/>
            <person name="Upcroft P."/>
            <person name="White O."/>
            <person name="Salzberg S.L."/>
            <person name="Tang P."/>
            <person name="Chiu C.-H."/>
            <person name="Lee Y.-S."/>
            <person name="Embley T.M."/>
            <person name="Coombs G.H."/>
            <person name="Mottram J.C."/>
            <person name="Tachezy J."/>
            <person name="Fraser-Liggett C.M."/>
            <person name="Johnson P.J."/>
        </authorList>
    </citation>
    <scope>NUCLEOTIDE SEQUENCE [LARGE SCALE GENOMIC DNA]</scope>
    <source>
        <strain evidence="7">G3</strain>
    </source>
</reference>
<reference evidence="7" key="1">
    <citation type="submission" date="2006-10" db="EMBL/GenBank/DDBJ databases">
        <authorList>
            <person name="Amadeo P."/>
            <person name="Zhao Q."/>
            <person name="Wortman J."/>
            <person name="Fraser-Liggett C."/>
            <person name="Carlton J."/>
        </authorList>
    </citation>
    <scope>NUCLEOTIDE SEQUENCE</scope>
    <source>
        <strain evidence="7">G3</strain>
    </source>
</reference>
<dbReference type="GO" id="GO:0043161">
    <property type="term" value="P:proteasome-mediated ubiquitin-dependent protein catabolic process"/>
    <property type="evidence" value="ECO:0000318"/>
    <property type="project" value="GO_Central"/>
</dbReference>
<dbReference type="Pfam" id="PF13639">
    <property type="entry name" value="zf-RING_2"/>
    <property type="match status" value="1"/>
</dbReference>
<keyword evidence="5" id="KW-0812">Transmembrane</keyword>
<evidence type="ECO:0000313" key="7">
    <source>
        <dbReference type="EMBL" id="EAY21723.1"/>
    </source>
</evidence>
<evidence type="ECO:0000256" key="4">
    <source>
        <dbReference type="PROSITE-ProRule" id="PRU00175"/>
    </source>
</evidence>
<keyword evidence="5" id="KW-0472">Membrane</keyword>
<feature type="transmembrane region" description="Helical" evidence="5">
    <location>
        <begin position="56"/>
        <end position="74"/>
    </location>
</feature>
<evidence type="ECO:0000256" key="2">
    <source>
        <dbReference type="ARBA" id="ARBA00022771"/>
    </source>
</evidence>
<dbReference type="InterPro" id="IPR011016">
    <property type="entry name" value="Znf_RING-CH"/>
</dbReference>
<keyword evidence="2 4" id="KW-0863">Zinc-finger</keyword>
<dbReference type="InterPro" id="IPR050731">
    <property type="entry name" value="HRD1_E3_ubiq-ligases"/>
</dbReference>
<dbReference type="GO" id="GO:0012505">
    <property type="term" value="C:endomembrane system"/>
    <property type="evidence" value="ECO:0000318"/>
    <property type="project" value="GO_Central"/>
</dbReference>
<keyword evidence="3" id="KW-0862">Zinc</keyword>
<dbReference type="SMART" id="SM00744">
    <property type="entry name" value="RINGv"/>
    <property type="match status" value="1"/>
</dbReference>
<protein>
    <recommendedName>
        <fullName evidence="6">RING-type domain-containing protein</fullName>
    </recommendedName>
</protein>
<dbReference type="OrthoDB" id="8062037at2759"/>
<name>A2DCU9_TRIV3</name>
<dbReference type="InParanoid" id="A2DCU9"/>
<dbReference type="VEuPathDB" id="TrichDB:TVAGG3_0606790"/>
<keyword evidence="8" id="KW-1185">Reference proteome</keyword>
<dbReference type="PANTHER" id="PTHR22763">
    <property type="entry name" value="RING ZINC FINGER PROTEIN"/>
    <property type="match status" value="1"/>
</dbReference>
<organism evidence="7 8">
    <name type="scientific">Trichomonas vaginalis (strain ATCC PRA-98 / G3)</name>
    <dbReference type="NCBI Taxonomy" id="412133"/>
    <lineage>
        <taxon>Eukaryota</taxon>
        <taxon>Metamonada</taxon>
        <taxon>Parabasalia</taxon>
        <taxon>Trichomonadida</taxon>
        <taxon>Trichomonadidae</taxon>
        <taxon>Trichomonas</taxon>
    </lineage>
</organism>
<evidence type="ECO:0000313" key="8">
    <source>
        <dbReference type="Proteomes" id="UP000001542"/>
    </source>
</evidence>
<feature type="transmembrane region" description="Helical" evidence="5">
    <location>
        <begin position="212"/>
        <end position="230"/>
    </location>
</feature>
<dbReference type="RefSeq" id="XP_001582709.1">
    <property type="nucleotide sequence ID" value="XM_001582659.1"/>
</dbReference>
<evidence type="ECO:0000256" key="5">
    <source>
        <dbReference type="SAM" id="Phobius"/>
    </source>
</evidence>
<dbReference type="PANTHER" id="PTHR22763:SF193">
    <property type="entry name" value="CHROMOSOME UNDETERMINED SCAFFOLD_135, WHOLE GENOME SHOTGUN SEQUENCE"/>
    <property type="match status" value="1"/>
</dbReference>
<dbReference type="AlphaFoldDB" id="A2DCU9"/>
<dbReference type="STRING" id="5722.A2DCU9"/>
<feature type="transmembrane region" description="Helical" evidence="5">
    <location>
        <begin position="183"/>
        <end position="200"/>
    </location>
</feature>
<dbReference type="GO" id="GO:0008270">
    <property type="term" value="F:zinc ion binding"/>
    <property type="evidence" value="ECO:0007669"/>
    <property type="project" value="UniProtKB-KW"/>
</dbReference>
<dbReference type="VEuPathDB" id="TrichDB:TVAG_237490"/>
<feature type="transmembrane region" description="Helical" evidence="5">
    <location>
        <begin position="121"/>
        <end position="138"/>
    </location>
</feature>
<dbReference type="Gene3D" id="3.30.40.10">
    <property type="entry name" value="Zinc/RING finger domain, C3HC4 (zinc finger)"/>
    <property type="match status" value="1"/>
</dbReference>
<dbReference type="InterPro" id="IPR001841">
    <property type="entry name" value="Znf_RING"/>
</dbReference>
<sequence>MNSFRRFIMNFKKYANFTEENPVNLPYSIEGIFTSIALSYEFSGIFLNISNLKAEYAIYGVVISILLIFSHYMWRSIHRLPPSLLQRNSISILSIVLICSFDASIINSLTDKFVTQLCPPYLKYFLIVCYLLLFLVEVMPEMVRFVIAIPKEKRTTSALLYTLFGLISIFICCRLIVSFSFIPLLFTAGPWFAQVILNAVSGFNANLGFKTLAFFSISRAIYFAYSFLYTKSIFNAYSIPKYIFVIIILLTQLIVLPFQSYISAFLLSKKKPQYSKRDPPEGAICPICLLPVTMGDPITTPCNHTLHLNCLKRWLEQKYTCPVCRSDLPELPLTMK</sequence>
<proteinExistence type="predicted"/>
<keyword evidence="1" id="KW-0479">Metal-binding</keyword>
<dbReference type="GO" id="GO:0061630">
    <property type="term" value="F:ubiquitin protein ligase activity"/>
    <property type="evidence" value="ECO:0000318"/>
    <property type="project" value="GO_Central"/>
</dbReference>
<feature type="transmembrane region" description="Helical" evidence="5">
    <location>
        <begin position="90"/>
        <end position="109"/>
    </location>
</feature>
<feature type="transmembrane region" description="Helical" evidence="5">
    <location>
        <begin position="242"/>
        <end position="267"/>
    </location>
</feature>
<keyword evidence="5" id="KW-1133">Transmembrane helix</keyword>